<feature type="compositionally biased region" description="Basic and acidic residues" evidence="5">
    <location>
        <begin position="129"/>
        <end position="140"/>
    </location>
</feature>
<dbReference type="PANTHER" id="PTHR12460">
    <property type="entry name" value="CYCLIN-DEPENDENT KINASE INHIBITOR-RELATED PROTEIN"/>
    <property type="match status" value="1"/>
</dbReference>
<dbReference type="Gene3D" id="6.10.250.2560">
    <property type="match status" value="1"/>
</dbReference>
<dbReference type="InterPro" id="IPR006569">
    <property type="entry name" value="CID_dom"/>
</dbReference>
<dbReference type="GO" id="GO:0031124">
    <property type="term" value="P:mRNA 3'-end processing"/>
    <property type="evidence" value="ECO:0007669"/>
    <property type="project" value="TreeGrafter"/>
</dbReference>
<evidence type="ECO:0000256" key="4">
    <source>
        <dbReference type="SAM" id="Coils"/>
    </source>
</evidence>
<evidence type="ECO:0000313" key="7">
    <source>
        <dbReference type="EMBL" id="JAT89608.1"/>
    </source>
</evidence>
<accession>A0A1E1WRI8</accession>
<evidence type="ECO:0000259" key="6">
    <source>
        <dbReference type="PROSITE" id="PS51391"/>
    </source>
</evidence>
<evidence type="ECO:0000256" key="5">
    <source>
        <dbReference type="SAM" id="MobiDB-lite"/>
    </source>
</evidence>
<feature type="coiled-coil region" evidence="4">
    <location>
        <begin position="286"/>
        <end position="313"/>
    </location>
</feature>
<proteinExistence type="inferred from homology"/>
<evidence type="ECO:0000256" key="1">
    <source>
        <dbReference type="ARBA" id="ARBA00004123"/>
    </source>
</evidence>
<dbReference type="AlphaFoldDB" id="A0A1E1WRI8"/>
<evidence type="ECO:0000256" key="2">
    <source>
        <dbReference type="ARBA" id="ARBA00023242"/>
    </source>
</evidence>
<gene>
    <name evidence="7" type="ORF">g.13096</name>
</gene>
<dbReference type="Pfam" id="PF04818">
    <property type="entry name" value="CID"/>
    <property type="match status" value="1"/>
</dbReference>
<evidence type="ECO:0000256" key="3">
    <source>
        <dbReference type="ARBA" id="ARBA00034310"/>
    </source>
</evidence>
<dbReference type="FunFam" id="1.25.40.90:FF:000007">
    <property type="entry name" value="Regulation of nuclear pre-mRNA domain-containing protein 1B"/>
    <property type="match status" value="1"/>
</dbReference>
<name>A0A1E1WRI8_PECGO</name>
<feature type="domain" description="CID" evidence="6">
    <location>
        <begin position="1"/>
        <end position="134"/>
    </location>
</feature>
<dbReference type="SMART" id="SM00582">
    <property type="entry name" value="RPR"/>
    <property type="match status" value="1"/>
</dbReference>
<feature type="region of interest" description="Disordered" evidence="5">
    <location>
        <begin position="129"/>
        <end position="202"/>
    </location>
</feature>
<dbReference type="PROSITE" id="PS51391">
    <property type="entry name" value="CID"/>
    <property type="match status" value="1"/>
</dbReference>
<feature type="compositionally biased region" description="Basic and acidic residues" evidence="5">
    <location>
        <begin position="147"/>
        <end position="179"/>
    </location>
</feature>
<comment type="similarity">
    <text evidence="3">Belongs to the UPF0400 (RTT103) family.</text>
</comment>
<dbReference type="Pfam" id="PF16566">
    <property type="entry name" value="CREPT"/>
    <property type="match status" value="1"/>
</dbReference>
<dbReference type="CDD" id="cd17002">
    <property type="entry name" value="CID_RPRD1"/>
    <property type="match status" value="1"/>
</dbReference>
<dbReference type="GO" id="GO:0042802">
    <property type="term" value="F:identical protein binding"/>
    <property type="evidence" value="ECO:0007669"/>
    <property type="project" value="UniProtKB-ARBA"/>
</dbReference>
<dbReference type="GO" id="GO:0001111">
    <property type="term" value="P:RNA polymerase II promoter clearance"/>
    <property type="evidence" value="ECO:0007669"/>
    <property type="project" value="UniProtKB-ARBA"/>
</dbReference>
<protein>
    <recommendedName>
        <fullName evidence="6">CID domain-containing protein</fullName>
    </recommendedName>
</protein>
<keyword evidence="4" id="KW-0175">Coiled coil</keyword>
<sequence length="349" mass="39569">MAGFTENALIRKLQELNSSQQSIQTLSLWLIHHRKHHAAVVRTWYKELLKAKDSKQLTFMYLANDVIQNSKKKGPEYGKEFGEVLVDSFKHMAKTGINTKTKHSLHRILNIWQERGVYDAQKIQEFKEAVDPNDAIDKTPKKISKRKSTDTEPKDPEKKPKVEKEKDRPRRRSETKVEVDGQIETHTTLSPKTPPGDPPEPEELIKALLELESSASSDEAVRKRIASLPPEVSEVQLLSKLEDKESAQSLSAIVNSAVELLAEYNLRLSEELEKRRRVAAMLRDFAQAQRDLAKQAEARLEEYNIKLQKIYAVKSEVKSHIENLPDVSRLPDVTGGLAPLPSAGDLFSV</sequence>
<dbReference type="InterPro" id="IPR032337">
    <property type="entry name" value="RPRD1A/B_C"/>
</dbReference>
<reference evidence="7" key="1">
    <citation type="submission" date="2015-09" db="EMBL/GenBank/DDBJ databases">
        <title>De novo assembly of Pectinophora gossypiella (Pink Bollworm) gut transcriptome.</title>
        <authorList>
            <person name="Tassone E.E."/>
        </authorList>
    </citation>
    <scope>NUCLEOTIDE SEQUENCE</scope>
</reference>
<keyword evidence="2" id="KW-0539">Nucleus</keyword>
<dbReference type="PANTHER" id="PTHR12460:SF0">
    <property type="entry name" value="CID DOMAIN-CONTAINING PROTEIN-RELATED"/>
    <property type="match status" value="1"/>
</dbReference>
<dbReference type="GO" id="GO:0000993">
    <property type="term" value="F:RNA polymerase II complex binding"/>
    <property type="evidence" value="ECO:0007669"/>
    <property type="project" value="TreeGrafter"/>
</dbReference>
<dbReference type="EMBL" id="GDQN01001446">
    <property type="protein sequence ID" value="JAT89608.1"/>
    <property type="molecule type" value="Transcribed_RNA"/>
</dbReference>
<dbReference type="InterPro" id="IPR008942">
    <property type="entry name" value="ENTH_VHS"/>
</dbReference>
<dbReference type="Gene3D" id="1.25.40.90">
    <property type="match status" value="1"/>
</dbReference>
<organism evidence="7">
    <name type="scientific">Pectinophora gossypiella</name>
    <name type="common">Cotton pink bollworm</name>
    <name type="synonym">Depressaria gossypiella</name>
    <dbReference type="NCBI Taxonomy" id="13191"/>
    <lineage>
        <taxon>Eukaryota</taxon>
        <taxon>Metazoa</taxon>
        <taxon>Ecdysozoa</taxon>
        <taxon>Arthropoda</taxon>
        <taxon>Hexapoda</taxon>
        <taxon>Insecta</taxon>
        <taxon>Pterygota</taxon>
        <taxon>Neoptera</taxon>
        <taxon>Endopterygota</taxon>
        <taxon>Lepidoptera</taxon>
        <taxon>Glossata</taxon>
        <taxon>Ditrysia</taxon>
        <taxon>Gelechioidea</taxon>
        <taxon>Gelechiidae</taxon>
        <taxon>Apatetrinae</taxon>
        <taxon>Pectinophora</taxon>
    </lineage>
</organism>
<dbReference type="OrthoDB" id="10069473at2759"/>
<dbReference type="GO" id="GO:0005654">
    <property type="term" value="C:nucleoplasm"/>
    <property type="evidence" value="ECO:0007669"/>
    <property type="project" value="UniProtKB-ARBA"/>
</dbReference>
<dbReference type="SUPFAM" id="SSF48464">
    <property type="entry name" value="ENTH/VHS domain"/>
    <property type="match status" value="1"/>
</dbReference>
<comment type="subcellular location">
    <subcellularLocation>
        <location evidence="1">Nucleus</location>
    </subcellularLocation>
</comment>
<dbReference type="GO" id="GO:0097550">
    <property type="term" value="C:transcription preinitiation complex"/>
    <property type="evidence" value="ECO:0007669"/>
    <property type="project" value="UniProtKB-ARBA"/>
</dbReference>